<proteinExistence type="predicted"/>
<feature type="region of interest" description="Disordered" evidence="1">
    <location>
        <begin position="1"/>
        <end position="96"/>
    </location>
</feature>
<name>R9P511_PSEHS</name>
<dbReference type="OrthoDB" id="10506726at2759"/>
<reference evidence="3" key="1">
    <citation type="journal article" date="2013" name="Genome Announc.">
        <title>Draft genome sequence of the basidiomycetous yeast-like fungus Pseudozyma hubeiensis SY62, which produces an abundant amount of the biosurfactant mannosylerythritol lipids.</title>
        <authorList>
            <person name="Konishi M."/>
            <person name="Hatada Y."/>
            <person name="Horiuchi J."/>
        </authorList>
    </citation>
    <scope>NUCLEOTIDE SEQUENCE [LARGE SCALE GENOMIC DNA]</scope>
    <source>
        <strain evidence="3">SY62</strain>
    </source>
</reference>
<evidence type="ECO:0000313" key="3">
    <source>
        <dbReference type="Proteomes" id="UP000014071"/>
    </source>
</evidence>
<sequence>MRSTSMTPLPDAPTQPDAMMQIDDSDDIILVSENFRTPRSKAGPRSPPETPPPTTPSPNVKRRRTSAPSQKSSPNKRAKHKEREDVKHGKKGEQRR</sequence>
<dbReference type="HOGENOM" id="CLU_2360652_0_0_1"/>
<evidence type="ECO:0000313" key="2">
    <source>
        <dbReference type="EMBL" id="GAC96384.1"/>
    </source>
</evidence>
<keyword evidence="3" id="KW-1185">Reference proteome</keyword>
<feature type="compositionally biased region" description="Basic and acidic residues" evidence="1">
    <location>
        <begin position="81"/>
        <end position="96"/>
    </location>
</feature>
<organism evidence="2 3">
    <name type="scientific">Pseudozyma hubeiensis (strain SY62)</name>
    <name type="common">Yeast</name>
    <dbReference type="NCBI Taxonomy" id="1305764"/>
    <lineage>
        <taxon>Eukaryota</taxon>
        <taxon>Fungi</taxon>
        <taxon>Dikarya</taxon>
        <taxon>Basidiomycota</taxon>
        <taxon>Ustilaginomycotina</taxon>
        <taxon>Ustilaginomycetes</taxon>
        <taxon>Ustilaginales</taxon>
        <taxon>Ustilaginaceae</taxon>
        <taxon>Pseudozyma</taxon>
    </lineage>
</organism>
<dbReference type="RefSeq" id="XP_012189971.1">
    <property type="nucleotide sequence ID" value="XM_012334581.1"/>
</dbReference>
<accession>R9P511</accession>
<dbReference type="Proteomes" id="UP000014071">
    <property type="component" value="Unassembled WGS sequence"/>
</dbReference>
<dbReference type="AlphaFoldDB" id="R9P511"/>
<evidence type="ECO:0000256" key="1">
    <source>
        <dbReference type="SAM" id="MobiDB-lite"/>
    </source>
</evidence>
<dbReference type="GeneID" id="24109250"/>
<feature type="compositionally biased region" description="Pro residues" evidence="1">
    <location>
        <begin position="45"/>
        <end position="56"/>
    </location>
</feature>
<dbReference type="EMBL" id="DF238801">
    <property type="protein sequence ID" value="GAC96384.1"/>
    <property type="molecule type" value="Genomic_DNA"/>
</dbReference>
<gene>
    <name evidence="2" type="ORF">PHSY_003964</name>
</gene>
<protein>
    <submittedName>
        <fullName evidence="2">Uncharacterized protein</fullName>
    </submittedName>
</protein>